<organism evidence="2 3">
    <name type="scientific">Brenneria goodwinii</name>
    <dbReference type="NCBI Taxonomy" id="1109412"/>
    <lineage>
        <taxon>Bacteria</taxon>
        <taxon>Pseudomonadati</taxon>
        <taxon>Pseudomonadota</taxon>
        <taxon>Gammaproteobacteria</taxon>
        <taxon>Enterobacterales</taxon>
        <taxon>Pectobacteriaceae</taxon>
        <taxon>Brenneria</taxon>
    </lineage>
</organism>
<accession>A0A0G4JTB0</accession>
<dbReference type="Proteomes" id="UP000044377">
    <property type="component" value="Unassembled WGS sequence"/>
</dbReference>
<keyword evidence="3" id="KW-1185">Reference proteome</keyword>
<proteinExistence type="predicted"/>
<dbReference type="EMBL" id="CGIG01000001">
    <property type="protein sequence ID" value="CPR15596.1"/>
    <property type="molecule type" value="Genomic_DNA"/>
</dbReference>
<sequence length="46" mass="4768">MKQADSQAIFQTLNGMAHGGAGDPQQIGSTPKAAVLGDRHEGFEIS</sequence>
<protein>
    <submittedName>
        <fullName evidence="2">Uncharacterized protein</fullName>
    </submittedName>
</protein>
<gene>
    <name evidence="2" type="ORF">BN1221_01602c</name>
</gene>
<dbReference type="AlphaFoldDB" id="A0A0G4JTB0"/>
<evidence type="ECO:0000256" key="1">
    <source>
        <dbReference type="SAM" id="MobiDB-lite"/>
    </source>
</evidence>
<dbReference type="STRING" id="1109412.BN1221_01602c"/>
<feature type="compositionally biased region" description="Polar residues" evidence="1">
    <location>
        <begin position="1"/>
        <end position="14"/>
    </location>
</feature>
<name>A0A0G4JTB0_9GAMM</name>
<reference evidence="3" key="1">
    <citation type="submission" date="2015-01" db="EMBL/GenBank/DDBJ databases">
        <authorList>
            <person name="Paterson Steve"/>
        </authorList>
    </citation>
    <scope>NUCLEOTIDE SEQUENCE [LARGE SCALE GENOMIC DNA]</scope>
    <source>
        <strain evidence="3">OBR1</strain>
    </source>
</reference>
<evidence type="ECO:0000313" key="2">
    <source>
        <dbReference type="EMBL" id="CPR15596.1"/>
    </source>
</evidence>
<feature type="compositionally biased region" description="Basic and acidic residues" evidence="1">
    <location>
        <begin position="37"/>
        <end position="46"/>
    </location>
</feature>
<evidence type="ECO:0000313" key="3">
    <source>
        <dbReference type="Proteomes" id="UP000044377"/>
    </source>
</evidence>
<feature type="region of interest" description="Disordered" evidence="1">
    <location>
        <begin position="1"/>
        <end position="46"/>
    </location>
</feature>